<reference evidence="2 3" key="1">
    <citation type="submission" date="2018-03" db="EMBL/GenBank/DDBJ databases">
        <title>Genome assembly of novel Miniimonas species PCH200.</title>
        <authorList>
            <person name="Thakur V."/>
            <person name="Kumar V."/>
            <person name="Singh D."/>
        </authorList>
    </citation>
    <scope>NUCLEOTIDE SEQUENCE [LARGE SCALE GENOMIC DNA]</scope>
    <source>
        <strain evidence="2 3">PCH200</strain>
    </source>
</reference>
<dbReference type="OrthoDB" id="7506349at2"/>
<dbReference type="AlphaFoldDB" id="A0A2U1ZVP4"/>
<evidence type="ECO:0000259" key="1">
    <source>
        <dbReference type="Pfam" id="PF17940"/>
    </source>
</evidence>
<dbReference type="RefSeq" id="WP_109229394.1">
    <property type="nucleotide sequence ID" value="NZ_PYHR01000002.1"/>
</dbReference>
<comment type="caution">
    <text evidence="2">The sequence shown here is derived from an EMBL/GenBank/DDBJ whole genome shotgun (WGS) entry which is preliminary data.</text>
</comment>
<proteinExistence type="predicted"/>
<gene>
    <name evidence="2" type="ORF">C8046_10490</name>
</gene>
<evidence type="ECO:0000313" key="2">
    <source>
        <dbReference type="EMBL" id="PWD51013.1"/>
    </source>
</evidence>
<dbReference type="SUPFAM" id="SSF48498">
    <property type="entry name" value="Tetracyclin repressor-like, C-terminal domain"/>
    <property type="match status" value="1"/>
</dbReference>
<accession>A0A2U1ZVP4</accession>
<evidence type="ECO:0000313" key="3">
    <source>
        <dbReference type="Proteomes" id="UP000245166"/>
    </source>
</evidence>
<dbReference type="InterPro" id="IPR009057">
    <property type="entry name" value="Homeodomain-like_sf"/>
</dbReference>
<sequence>MPRPPSDRPARIADASLEIIATSGLHALTHRTIDARLGFPAGTTSYYARTRAELVNRALTALIERFDEATLDFPIDEITTDEQAVTAVTTVTAVLTSQVTDQIARYVLLIDLRDDPELHPLINATSRVQQRVTTLVADLLEQVGIPDPKVHALGLTALIDGLVLAKLAGGSPVSIEDAIRVYWAGLPRS</sequence>
<feature type="domain" description="Tetracyclin repressor-like C-terminal group 31" evidence="1">
    <location>
        <begin position="80"/>
        <end position="180"/>
    </location>
</feature>
<keyword evidence="3" id="KW-1185">Reference proteome</keyword>
<dbReference type="Proteomes" id="UP000245166">
    <property type="component" value="Unassembled WGS sequence"/>
</dbReference>
<dbReference type="EMBL" id="PYHR01000002">
    <property type="protein sequence ID" value="PWD51013.1"/>
    <property type="molecule type" value="Genomic_DNA"/>
</dbReference>
<dbReference type="SUPFAM" id="SSF46689">
    <property type="entry name" value="Homeodomain-like"/>
    <property type="match status" value="1"/>
</dbReference>
<dbReference type="Pfam" id="PF17940">
    <property type="entry name" value="TetR_C_31"/>
    <property type="match status" value="1"/>
</dbReference>
<protein>
    <recommendedName>
        <fullName evidence="1">Tetracyclin repressor-like C-terminal group 31 domain-containing protein</fullName>
    </recommendedName>
</protein>
<organism evidence="2 3">
    <name type="scientific">Serinibacter arcticus</name>
    <dbReference type="NCBI Taxonomy" id="1655435"/>
    <lineage>
        <taxon>Bacteria</taxon>
        <taxon>Bacillati</taxon>
        <taxon>Actinomycetota</taxon>
        <taxon>Actinomycetes</taxon>
        <taxon>Micrococcales</taxon>
        <taxon>Beutenbergiaceae</taxon>
        <taxon>Serinibacter</taxon>
    </lineage>
</organism>
<dbReference type="InterPro" id="IPR036271">
    <property type="entry name" value="Tet_transcr_reg_TetR-rel_C_sf"/>
</dbReference>
<dbReference type="InterPro" id="IPR041583">
    <property type="entry name" value="TetR_C_31"/>
</dbReference>
<name>A0A2U1ZVP4_9MICO</name>
<dbReference type="Gene3D" id="1.10.357.10">
    <property type="entry name" value="Tetracycline Repressor, domain 2"/>
    <property type="match status" value="1"/>
</dbReference>